<sequence length="1048" mass="119133">MWRQAREKLAQTYWLALGLLLLSACQQNQITTHHDWEDPAVFDINKLPDRAYFISYPSAQLALAQQPERSSQYYSLNGQWHFHFAKRPAERPEAFYKNDFDVSSWPLITVPSNWQMQGYDYPIYTSAGYPFPMSKPYIDPSYNPVGSYRRDFTVPADWLQQRLVLHFGAVKSAFYVWINGKKLGYSQDSKLPAEFDITDYVKPGNNSLAVEVYRWSDGSYLEDQDFWRMSGIQRDVFIQVSPKAQLWDFSAKAALQNNYQDGQLTLALQLLNSSKQHVQVTVDTAVYDGDKPLWQQQNSLDVAAGTTAPLTLQHRFPKVQPWSAEVPKLYRLFITVKQPGAEDQVIYQPIGFRSVELQHGQLLVNGQPIIIKGVNRHEHDPVTGQTISQASMLNDIRLMKLNNINTVRTSHYPNDPYWYQLCDQYGLYVIDEANMESHGYGFDEHGIGNDPQFKAAILDRMHGMIARDKNHPSIISWSLGNETGPGPNLSASYQLAKAMDDSRVVQFESRTTWFKEKMTDVIGWMYANREEITSKYLGKYPEQPFIWVEYAHAMGNSSGNLKELWDFVYAHPQVQGGSIWDWVDQGLLKHSADGRSYFAYGGDFEPAGTTNDGNFCANGLVAADRTPHPALHEVKKIYQPLAVTRLSNSQYRITNRNFFKNLSDLSGAWQLLADGKLVTQGELPRLTTAPQQTSDITIAVLQHFPFATDKEYALNFRFVTREAAGLLPAGHEVASEQFLLQPQAANTLKLTAAKDLQVAEDSDNVTVRAGHSQLRFDKHSARLVSYRVAGVELVKQGLFPNFWRALTDNDYGNKFAKETAEFYKQADTAAQVTAVQLRQQAGVAQVQFTLHFPTLHSDGSIVYRIGRDGAVAVDYQANLAKDLPEMPRFGLKMQLPEGFDSVAWYGRGPWENYQDRKESAYLGLYHADVSELYTPYIRPQENGNRSDTRWLEIRNQQSIGLRISGAPQFDFTAHHNTIADFDYPKDGPNRHTTDIVPRPMTELCLDLRQRGVGGDTSWGALPYDAYRLLPAKQQHYRLQLLLQPLTAR</sequence>
<proteinExistence type="inferred from homology"/>
<dbReference type="SUPFAM" id="SSF51445">
    <property type="entry name" value="(Trans)glycosidases"/>
    <property type="match status" value="1"/>
</dbReference>
<dbReference type="PANTHER" id="PTHR46323">
    <property type="entry name" value="BETA-GALACTOSIDASE"/>
    <property type="match status" value="1"/>
</dbReference>
<keyword evidence="4 7" id="KW-0378">Hydrolase</keyword>
<comment type="catalytic activity">
    <reaction evidence="1 7">
        <text>Hydrolysis of terminal non-reducing beta-D-galactose residues in beta-D-galactosides.</text>
        <dbReference type="EC" id="3.2.1.23"/>
    </reaction>
</comment>
<dbReference type="PRINTS" id="PR00132">
    <property type="entry name" value="GLHYDRLASE2"/>
</dbReference>
<evidence type="ECO:0000256" key="4">
    <source>
        <dbReference type="ARBA" id="ARBA00022801"/>
    </source>
</evidence>
<dbReference type="SUPFAM" id="SSF74650">
    <property type="entry name" value="Galactose mutarotase-like"/>
    <property type="match status" value="1"/>
</dbReference>
<dbReference type="PROSITE" id="PS00608">
    <property type="entry name" value="GLYCOSYL_HYDROL_F2_2"/>
    <property type="match status" value="1"/>
</dbReference>
<keyword evidence="10" id="KW-1185">Reference proteome</keyword>
<dbReference type="Gene3D" id="2.60.120.260">
    <property type="entry name" value="Galactose-binding domain-like"/>
    <property type="match status" value="1"/>
</dbReference>
<name>A0A4R2FHS9_9GAMM</name>
<dbReference type="RefSeq" id="WP_133037442.1">
    <property type="nucleotide sequence ID" value="NZ_SLWF01000001.1"/>
</dbReference>
<evidence type="ECO:0000313" key="10">
    <source>
        <dbReference type="Proteomes" id="UP000294832"/>
    </source>
</evidence>
<dbReference type="EMBL" id="SLWF01000001">
    <property type="protein sequence ID" value="TCN90712.1"/>
    <property type="molecule type" value="Genomic_DNA"/>
</dbReference>
<dbReference type="OrthoDB" id="9758603at2"/>
<dbReference type="PANTHER" id="PTHR46323:SF2">
    <property type="entry name" value="BETA-GALACTOSIDASE"/>
    <property type="match status" value="1"/>
</dbReference>
<dbReference type="Proteomes" id="UP000294832">
    <property type="component" value="Unassembled WGS sequence"/>
</dbReference>
<accession>A0A4R2FHS9</accession>
<dbReference type="InterPro" id="IPR050347">
    <property type="entry name" value="Bact_Beta-galactosidase"/>
</dbReference>
<evidence type="ECO:0000256" key="3">
    <source>
        <dbReference type="ARBA" id="ARBA00012756"/>
    </source>
</evidence>
<dbReference type="GO" id="GO:0030246">
    <property type="term" value="F:carbohydrate binding"/>
    <property type="evidence" value="ECO:0007669"/>
    <property type="project" value="InterPro"/>
</dbReference>
<dbReference type="EC" id="3.2.1.23" evidence="3 7"/>
<evidence type="ECO:0000256" key="6">
    <source>
        <dbReference type="ARBA" id="ARBA00032230"/>
    </source>
</evidence>
<dbReference type="SUPFAM" id="SSF49785">
    <property type="entry name" value="Galactose-binding domain-like"/>
    <property type="match status" value="1"/>
</dbReference>
<dbReference type="PROSITE" id="PS51257">
    <property type="entry name" value="PROKAR_LIPOPROTEIN"/>
    <property type="match status" value="1"/>
</dbReference>
<dbReference type="InterPro" id="IPR004199">
    <property type="entry name" value="B-gal_small/dom_5"/>
</dbReference>
<dbReference type="InterPro" id="IPR023232">
    <property type="entry name" value="Glyco_hydro_2_AS"/>
</dbReference>
<dbReference type="AlphaFoldDB" id="A0A4R2FHS9"/>
<comment type="caution">
    <text evidence="9">The sequence shown here is derived from an EMBL/GenBank/DDBJ whole genome shotgun (WGS) entry which is preliminary data.</text>
</comment>
<dbReference type="Pfam" id="PF16353">
    <property type="entry name" value="LacZ_4"/>
    <property type="match status" value="1"/>
</dbReference>
<dbReference type="InterPro" id="IPR008979">
    <property type="entry name" value="Galactose-bd-like_sf"/>
</dbReference>
<dbReference type="SMART" id="SM01038">
    <property type="entry name" value="Bgal_small_N"/>
    <property type="match status" value="1"/>
</dbReference>
<comment type="similarity">
    <text evidence="2 7">Belongs to the glycosyl hydrolase 2 family.</text>
</comment>
<organism evidence="9 10">
    <name type="scientific">Shewanella fodinae</name>
    <dbReference type="NCBI Taxonomy" id="552357"/>
    <lineage>
        <taxon>Bacteria</taxon>
        <taxon>Pseudomonadati</taxon>
        <taxon>Pseudomonadota</taxon>
        <taxon>Gammaproteobacteria</taxon>
        <taxon>Alteromonadales</taxon>
        <taxon>Shewanellaceae</taxon>
        <taxon>Shewanella</taxon>
    </lineage>
</organism>
<dbReference type="GO" id="GO:0009341">
    <property type="term" value="C:beta-galactosidase complex"/>
    <property type="evidence" value="ECO:0007669"/>
    <property type="project" value="InterPro"/>
</dbReference>
<dbReference type="SUPFAM" id="SSF49303">
    <property type="entry name" value="beta-Galactosidase/glucuronidase domain"/>
    <property type="match status" value="2"/>
</dbReference>
<dbReference type="InterPro" id="IPR011013">
    <property type="entry name" value="Gal_mutarotase_sf_dom"/>
</dbReference>
<dbReference type="InterPro" id="IPR036156">
    <property type="entry name" value="Beta-gal/glucu_dom_sf"/>
</dbReference>
<keyword evidence="5 7" id="KW-0326">Glycosidase</keyword>
<feature type="domain" description="Beta galactosidase small chain/" evidence="8">
    <location>
        <begin position="766"/>
        <end position="1041"/>
    </location>
</feature>
<evidence type="ECO:0000256" key="2">
    <source>
        <dbReference type="ARBA" id="ARBA00007401"/>
    </source>
</evidence>
<dbReference type="GO" id="GO:0004565">
    <property type="term" value="F:beta-galactosidase activity"/>
    <property type="evidence" value="ECO:0007669"/>
    <property type="project" value="UniProtKB-EC"/>
</dbReference>
<dbReference type="Gene3D" id="2.70.98.10">
    <property type="match status" value="1"/>
</dbReference>
<dbReference type="InterPro" id="IPR017853">
    <property type="entry name" value="GH"/>
</dbReference>
<dbReference type="InterPro" id="IPR006104">
    <property type="entry name" value="Glyco_hydro_2_N"/>
</dbReference>
<dbReference type="Gene3D" id="2.60.40.10">
    <property type="entry name" value="Immunoglobulins"/>
    <property type="match status" value="2"/>
</dbReference>
<dbReference type="Pfam" id="PF00703">
    <property type="entry name" value="Glyco_hydro_2"/>
    <property type="match status" value="1"/>
</dbReference>
<dbReference type="InterPro" id="IPR032312">
    <property type="entry name" value="LacZ_4"/>
</dbReference>
<gene>
    <name evidence="9" type="ORF">EDC91_101182</name>
</gene>
<dbReference type="Pfam" id="PF02929">
    <property type="entry name" value="Bgal_small_N"/>
    <property type="match status" value="1"/>
</dbReference>
<evidence type="ECO:0000256" key="7">
    <source>
        <dbReference type="RuleBase" id="RU361154"/>
    </source>
</evidence>
<dbReference type="InterPro" id="IPR006102">
    <property type="entry name" value="Ig-like_GH2"/>
</dbReference>
<dbReference type="Pfam" id="PF02837">
    <property type="entry name" value="Glyco_hydro_2_N"/>
    <property type="match status" value="1"/>
</dbReference>
<dbReference type="InterPro" id="IPR006103">
    <property type="entry name" value="Glyco_hydro_2_cat"/>
</dbReference>
<dbReference type="Gene3D" id="3.20.20.80">
    <property type="entry name" value="Glycosidases"/>
    <property type="match status" value="1"/>
</dbReference>
<evidence type="ECO:0000256" key="5">
    <source>
        <dbReference type="ARBA" id="ARBA00023295"/>
    </source>
</evidence>
<evidence type="ECO:0000256" key="1">
    <source>
        <dbReference type="ARBA" id="ARBA00001412"/>
    </source>
</evidence>
<protein>
    <recommendedName>
        <fullName evidence="3 7">Beta-galactosidase</fullName>
        <ecNumber evidence="3 7">3.2.1.23</ecNumber>
    </recommendedName>
    <alternativeName>
        <fullName evidence="6 7">Lactase</fullName>
    </alternativeName>
</protein>
<evidence type="ECO:0000259" key="8">
    <source>
        <dbReference type="SMART" id="SM01038"/>
    </source>
</evidence>
<reference evidence="9 10" key="1">
    <citation type="submission" date="2019-03" db="EMBL/GenBank/DDBJ databases">
        <title>Freshwater and sediment microbial communities from various areas in North America, analyzing microbe dynamics in response to fracking.</title>
        <authorList>
            <person name="Lamendella R."/>
        </authorList>
    </citation>
    <scope>NUCLEOTIDE SEQUENCE [LARGE SCALE GENOMIC DNA]</scope>
    <source>
        <strain evidence="9 10">74A</strain>
    </source>
</reference>
<dbReference type="Pfam" id="PF02836">
    <property type="entry name" value="Glyco_hydro_2_C"/>
    <property type="match status" value="1"/>
</dbReference>
<dbReference type="InterPro" id="IPR023230">
    <property type="entry name" value="Glyco_hydro_2_CS"/>
</dbReference>
<dbReference type="GO" id="GO:0005990">
    <property type="term" value="P:lactose catabolic process"/>
    <property type="evidence" value="ECO:0007669"/>
    <property type="project" value="TreeGrafter"/>
</dbReference>
<dbReference type="InterPro" id="IPR014718">
    <property type="entry name" value="GH-type_carb-bd"/>
</dbReference>
<dbReference type="InterPro" id="IPR013783">
    <property type="entry name" value="Ig-like_fold"/>
</dbReference>
<dbReference type="PROSITE" id="PS00719">
    <property type="entry name" value="GLYCOSYL_HYDROL_F2_1"/>
    <property type="match status" value="1"/>
</dbReference>
<dbReference type="InterPro" id="IPR006101">
    <property type="entry name" value="Glyco_hydro_2"/>
</dbReference>
<evidence type="ECO:0000313" key="9">
    <source>
        <dbReference type="EMBL" id="TCN90712.1"/>
    </source>
</evidence>